<dbReference type="PANTHER" id="PTHR11177">
    <property type="entry name" value="CHITINASE"/>
    <property type="match status" value="1"/>
</dbReference>
<keyword evidence="7" id="KW-0325">Glycoprotein</keyword>
<keyword evidence="10" id="KW-1185">Reference proteome</keyword>
<name>A0A9C6WCK3_DROAB</name>
<keyword evidence="5 8" id="KW-0732">Signal</keyword>
<dbReference type="InterPro" id="IPR001223">
    <property type="entry name" value="Glyco_hydro18_cat"/>
</dbReference>
<evidence type="ECO:0000313" key="10">
    <source>
        <dbReference type="Proteomes" id="UP000515160"/>
    </source>
</evidence>
<dbReference type="GO" id="GO:0004568">
    <property type="term" value="F:chitinase activity"/>
    <property type="evidence" value="ECO:0007669"/>
    <property type="project" value="TreeGrafter"/>
</dbReference>
<evidence type="ECO:0000256" key="1">
    <source>
        <dbReference type="ARBA" id="ARBA00004613"/>
    </source>
</evidence>
<evidence type="ECO:0000313" key="11">
    <source>
        <dbReference type="RefSeq" id="XP_051858239.1"/>
    </source>
</evidence>
<proteinExistence type="inferred from homology"/>
<evidence type="ECO:0000256" key="6">
    <source>
        <dbReference type="ARBA" id="ARBA00023157"/>
    </source>
</evidence>
<evidence type="ECO:0000256" key="7">
    <source>
        <dbReference type="ARBA" id="ARBA00023180"/>
    </source>
</evidence>
<evidence type="ECO:0000256" key="3">
    <source>
        <dbReference type="ARBA" id="ARBA00022473"/>
    </source>
</evidence>
<dbReference type="InterPro" id="IPR011583">
    <property type="entry name" value="Chitinase_II/V-like_cat"/>
</dbReference>
<keyword evidence="3" id="KW-0217">Developmental protein</keyword>
<reference evidence="11" key="1">
    <citation type="submission" date="2025-08" db="UniProtKB">
        <authorList>
            <consortium name="RefSeq"/>
        </authorList>
    </citation>
    <scope>IDENTIFICATION</scope>
    <source>
        <strain evidence="11">15112-1751.03</strain>
        <tissue evidence="11">Whole Adult</tissue>
    </source>
</reference>
<dbReference type="GO" id="GO:0006032">
    <property type="term" value="P:chitin catabolic process"/>
    <property type="evidence" value="ECO:0007669"/>
    <property type="project" value="TreeGrafter"/>
</dbReference>
<dbReference type="InterPro" id="IPR050314">
    <property type="entry name" value="Glycosyl_Hydrlase_18"/>
</dbReference>
<protein>
    <submittedName>
        <fullName evidence="11">Chitinase-like protein Idgf2</fullName>
    </submittedName>
</protein>
<feature type="signal peptide" evidence="8">
    <location>
        <begin position="1"/>
        <end position="19"/>
    </location>
</feature>
<dbReference type="GO" id="GO:0005576">
    <property type="term" value="C:extracellular region"/>
    <property type="evidence" value="ECO:0007669"/>
    <property type="project" value="UniProtKB-SubCell"/>
</dbReference>
<dbReference type="Proteomes" id="UP000515160">
    <property type="component" value="Chromosome 2L"/>
</dbReference>
<keyword evidence="4" id="KW-0964">Secreted</keyword>
<accession>A0A9C6WCK3</accession>
<dbReference type="InterPro" id="IPR029070">
    <property type="entry name" value="Chitinase_insertion_sf"/>
</dbReference>
<keyword evidence="6" id="KW-1015">Disulfide bond</keyword>
<organism evidence="10 11">
    <name type="scientific">Drosophila albomicans</name>
    <name type="common">Fruit fly</name>
    <dbReference type="NCBI Taxonomy" id="7291"/>
    <lineage>
        <taxon>Eukaryota</taxon>
        <taxon>Metazoa</taxon>
        <taxon>Ecdysozoa</taxon>
        <taxon>Arthropoda</taxon>
        <taxon>Hexapoda</taxon>
        <taxon>Insecta</taxon>
        <taxon>Pterygota</taxon>
        <taxon>Neoptera</taxon>
        <taxon>Endopterygota</taxon>
        <taxon>Diptera</taxon>
        <taxon>Brachycera</taxon>
        <taxon>Muscomorpha</taxon>
        <taxon>Ephydroidea</taxon>
        <taxon>Drosophilidae</taxon>
        <taxon>Drosophila</taxon>
    </lineage>
</organism>
<comment type="similarity">
    <text evidence="2">Belongs to the glycosyl hydrolase 18 family. IDGF subfamily.</text>
</comment>
<sequence length="434" mass="49036">MYRLAVCILLASLCSTVISNESRVVCYYNSESSLRKGSGKLTKNDLLFSASYCTHLVYGYVGISGDNYQVNSLNEGLDIRKKHLTEVTSIRSEYPGLKVLLSVGGDRDIDAKHPNKYVELLEAGQEKQNKFIQSAHLFVKNFGFDGLDLAYQFPRNQPWNKKGIEKLKPNTEQLKEQFATIVQNLKETLQNDELLLSVTVLPNVNSTWYFDIPALDKHVDFVNLAAFDFITPQRNPHEADYSAPLYHNATQNRLPHFTVDFQVQYWKQQGFPSNKLNLGFGIYGNTWRLTYQSGESGVPIVYHAKGPAPGGPYARKDGVASYPEICTLLHNALLYKDSTTKEDQEAYGNYVHYSPFEPNTEGVWVSYDNIYALVSKARYAKSHVGGVAIFDLGYDDYQDGCNAGMFPIMRFIRVNFLSENATYPEIDLAGIPIW</sequence>
<dbReference type="SUPFAM" id="SSF51445">
    <property type="entry name" value="(Trans)glycosidases"/>
    <property type="match status" value="1"/>
</dbReference>
<dbReference type="OrthoDB" id="76388at2759"/>
<comment type="subcellular location">
    <subcellularLocation>
        <location evidence="1">Secreted</location>
    </subcellularLocation>
</comment>
<evidence type="ECO:0000256" key="2">
    <source>
        <dbReference type="ARBA" id="ARBA00006606"/>
    </source>
</evidence>
<dbReference type="GeneID" id="127565116"/>
<gene>
    <name evidence="11" type="primary">LOC127565116</name>
</gene>
<dbReference type="RefSeq" id="XP_051858239.1">
    <property type="nucleotide sequence ID" value="XM_052002279.1"/>
</dbReference>
<dbReference type="InterPro" id="IPR017853">
    <property type="entry name" value="GH"/>
</dbReference>
<dbReference type="GO" id="GO:0005975">
    <property type="term" value="P:carbohydrate metabolic process"/>
    <property type="evidence" value="ECO:0007669"/>
    <property type="project" value="InterPro"/>
</dbReference>
<dbReference type="Gene3D" id="3.20.20.80">
    <property type="entry name" value="Glycosidases"/>
    <property type="match status" value="1"/>
</dbReference>
<dbReference type="PANTHER" id="PTHR11177:SF235">
    <property type="entry name" value="CHITINASE-LIKE PROTEIN IDGF1-RELATED"/>
    <property type="match status" value="1"/>
</dbReference>
<feature type="domain" description="GH18" evidence="9">
    <location>
        <begin position="22"/>
        <end position="419"/>
    </location>
</feature>
<evidence type="ECO:0000256" key="5">
    <source>
        <dbReference type="ARBA" id="ARBA00022729"/>
    </source>
</evidence>
<dbReference type="Gene3D" id="3.10.50.10">
    <property type="match status" value="1"/>
</dbReference>
<dbReference type="Pfam" id="PF00704">
    <property type="entry name" value="Glyco_hydro_18"/>
    <property type="match status" value="1"/>
</dbReference>
<dbReference type="SMART" id="SM00636">
    <property type="entry name" value="Glyco_18"/>
    <property type="match status" value="1"/>
</dbReference>
<evidence type="ECO:0000256" key="8">
    <source>
        <dbReference type="SAM" id="SignalP"/>
    </source>
</evidence>
<dbReference type="PROSITE" id="PS51910">
    <property type="entry name" value="GH18_2"/>
    <property type="match status" value="1"/>
</dbReference>
<evidence type="ECO:0000256" key="4">
    <source>
        <dbReference type="ARBA" id="ARBA00022525"/>
    </source>
</evidence>
<dbReference type="FunFam" id="3.20.20.80:FF:000071">
    <property type="entry name" value="Imaginal disc growth factor"/>
    <property type="match status" value="1"/>
</dbReference>
<feature type="chain" id="PRO_5039345582" evidence="8">
    <location>
        <begin position="20"/>
        <end position="434"/>
    </location>
</feature>
<dbReference type="AlphaFoldDB" id="A0A9C6WCK3"/>
<dbReference type="GO" id="GO:0008061">
    <property type="term" value="F:chitin binding"/>
    <property type="evidence" value="ECO:0007669"/>
    <property type="project" value="InterPro"/>
</dbReference>
<evidence type="ECO:0000259" key="9">
    <source>
        <dbReference type="PROSITE" id="PS51910"/>
    </source>
</evidence>
<dbReference type="SUPFAM" id="SSF54556">
    <property type="entry name" value="Chitinase insertion domain"/>
    <property type="match status" value="1"/>
</dbReference>